<evidence type="ECO:0000313" key="8">
    <source>
        <dbReference type="Proteomes" id="UP000886757"/>
    </source>
</evidence>
<evidence type="ECO:0000256" key="1">
    <source>
        <dbReference type="ARBA" id="ARBA00001936"/>
    </source>
</evidence>
<dbReference type="Pfam" id="PF01071">
    <property type="entry name" value="GARS_A"/>
    <property type="match status" value="1"/>
</dbReference>
<dbReference type="InterPro" id="IPR011761">
    <property type="entry name" value="ATP-grasp"/>
</dbReference>
<dbReference type="Gene3D" id="3.40.50.20">
    <property type="match status" value="1"/>
</dbReference>
<protein>
    <submittedName>
        <fullName evidence="7">ATP-grasp domain-containing protein</fullName>
    </submittedName>
</protein>
<comment type="caution">
    <text evidence="7">The sequence shown here is derived from an EMBL/GenBank/DDBJ whole genome shotgun (WGS) entry which is preliminary data.</text>
</comment>
<dbReference type="AlphaFoldDB" id="A0A9D1D9V7"/>
<sequence>MKKIMIMGAGIYQVPLIKKAREMGIYTIAVSIPGNYPGFPLADQVCYENTVDYEKILQIAREEKIDGIVTAGTDVAVITIGKVCDELGLTGLSFEAAKIASNKILMKKKYEEYGVRTARFREVSLDEDVYEKTRELNFPLIFKAVDTSGSRGIIRVNSSEEFEAAREVVKANTRSHYYIVEEFLEGEEFGAQAFVYRGKVQFILPHGDYVFQGDTGVPIGHFAPYNLDGDIIEDARVQLEKAIEAMGLDNCAINADFILKDGRTYVLELGGRSGATCLAELVSIYYGFDYYEKLILAALGENVDFPQKSAVPNASMLLRSDRDGVIQSIENTNEPDEDICEIQFDYGPGERVHKFHVGPHRIGHVITKGATLQAAVDKLQEALGKIRIQVE</sequence>
<feature type="domain" description="ATP-grasp" evidence="6">
    <location>
        <begin position="107"/>
        <end position="299"/>
    </location>
</feature>
<dbReference type="GO" id="GO:0046872">
    <property type="term" value="F:metal ion binding"/>
    <property type="evidence" value="ECO:0007669"/>
    <property type="project" value="InterPro"/>
</dbReference>
<reference evidence="7" key="2">
    <citation type="journal article" date="2021" name="PeerJ">
        <title>Extensive microbial diversity within the chicken gut microbiome revealed by metagenomics and culture.</title>
        <authorList>
            <person name="Gilroy R."/>
            <person name="Ravi A."/>
            <person name="Getino M."/>
            <person name="Pursley I."/>
            <person name="Horton D.L."/>
            <person name="Alikhan N.F."/>
            <person name="Baker D."/>
            <person name="Gharbi K."/>
            <person name="Hall N."/>
            <person name="Watson M."/>
            <person name="Adriaenssens E.M."/>
            <person name="Foster-Nyarko E."/>
            <person name="Jarju S."/>
            <person name="Secka A."/>
            <person name="Antonio M."/>
            <person name="Oren A."/>
            <person name="Chaudhuri R.R."/>
            <person name="La Ragione R."/>
            <person name="Hildebrand F."/>
            <person name="Pallen M.J."/>
        </authorList>
    </citation>
    <scope>NUCLEOTIDE SEQUENCE</scope>
    <source>
        <strain evidence="7">ChiSjej4B22-8148</strain>
    </source>
</reference>
<organism evidence="7 8">
    <name type="scientific">Candidatus Choladousia intestinavium</name>
    <dbReference type="NCBI Taxonomy" id="2840727"/>
    <lineage>
        <taxon>Bacteria</taxon>
        <taxon>Bacillati</taxon>
        <taxon>Bacillota</taxon>
        <taxon>Clostridia</taxon>
        <taxon>Lachnospirales</taxon>
        <taxon>Lachnospiraceae</taxon>
        <taxon>Lachnospiraceae incertae sedis</taxon>
        <taxon>Candidatus Choladousia</taxon>
    </lineage>
</organism>
<keyword evidence="4 5" id="KW-0067">ATP-binding</keyword>
<evidence type="ECO:0000256" key="4">
    <source>
        <dbReference type="ARBA" id="ARBA00022840"/>
    </source>
</evidence>
<dbReference type="InterPro" id="IPR020561">
    <property type="entry name" value="PRibGlycinamid_synth_ATP-grasp"/>
</dbReference>
<dbReference type="SUPFAM" id="SSF52440">
    <property type="entry name" value="PreATP-grasp domain"/>
    <property type="match status" value="1"/>
</dbReference>
<dbReference type="InterPro" id="IPR040570">
    <property type="entry name" value="LAL_C2"/>
</dbReference>
<dbReference type="Gene3D" id="3.30.470.20">
    <property type="entry name" value="ATP-grasp fold, B domain"/>
    <property type="match status" value="1"/>
</dbReference>
<dbReference type="PANTHER" id="PTHR43585:SF2">
    <property type="entry name" value="ATP-GRASP ENZYME FSQD"/>
    <property type="match status" value="1"/>
</dbReference>
<evidence type="ECO:0000256" key="3">
    <source>
        <dbReference type="ARBA" id="ARBA00022741"/>
    </source>
</evidence>
<dbReference type="SUPFAM" id="SSF56059">
    <property type="entry name" value="Glutathione synthetase ATP-binding domain-like"/>
    <property type="match status" value="1"/>
</dbReference>
<reference evidence="7" key="1">
    <citation type="submission" date="2020-10" db="EMBL/GenBank/DDBJ databases">
        <authorList>
            <person name="Gilroy R."/>
        </authorList>
    </citation>
    <scope>NUCLEOTIDE SEQUENCE</scope>
    <source>
        <strain evidence="7">ChiSjej4B22-8148</strain>
    </source>
</reference>
<dbReference type="GO" id="GO:0016874">
    <property type="term" value="F:ligase activity"/>
    <property type="evidence" value="ECO:0007669"/>
    <property type="project" value="UniProtKB-KW"/>
</dbReference>
<dbReference type="PROSITE" id="PS50975">
    <property type="entry name" value="ATP_GRASP"/>
    <property type="match status" value="1"/>
</dbReference>
<proteinExistence type="predicted"/>
<comment type="cofactor">
    <cofactor evidence="1">
        <name>Mn(2+)</name>
        <dbReference type="ChEBI" id="CHEBI:29035"/>
    </cofactor>
</comment>
<accession>A0A9D1D9V7</accession>
<dbReference type="Gene3D" id="3.30.1490.20">
    <property type="entry name" value="ATP-grasp fold, A domain"/>
    <property type="match status" value="1"/>
</dbReference>
<dbReference type="InterPro" id="IPR013815">
    <property type="entry name" value="ATP_grasp_subdomain_1"/>
</dbReference>
<evidence type="ECO:0000313" key="7">
    <source>
        <dbReference type="EMBL" id="HIR13842.1"/>
    </source>
</evidence>
<evidence type="ECO:0000256" key="2">
    <source>
        <dbReference type="ARBA" id="ARBA00022598"/>
    </source>
</evidence>
<dbReference type="PANTHER" id="PTHR43585">
    <property type="entry name" value="FUMIPYRROLE BIOSYNTHESIS PROTEIN C"/>
    <property type="match status" value="1"/>
</dbReference>
<gene>
    <name evidence="7" type="ORF">IAB31_07960</name>
</gene>
<name>A0A9D1D9V7_9FIRM</name>
<dbReference type="GO" id="GO:0005524">
    <property type="term" value="F:ATP binding"/>
    <property type="evidence" value="ECO:0007669"/>
    <property type="project" value="UniProtKB-UniRule"/>
</dbReference>
<evidence type="ECO:0000259" key="6">
    <source>
        <dbReference type="PROSITE" id="PS50975"/>
    </source>
</evidence>
<dbReference type="Proteomes" id="UP000886757">
    <property type="component" value="Unassembled WGS sequence"/>
</dbReference>
<keyword evidence="2" id="KW-0436">Ligase</keyword>
<dbReference type="Pfam" id="PF18603">
    <property type="entry name" value="LAL_C2"/>
    <property type="match status" value="1"/>
</dbReference>
<dbReference type="InterPro" id="IPR016185">
    <property type="entry name" value="PreATP-grasp_dom_sf"/>
</dbReference>
<keyword evidence="3 5" id="KW-0547">Nucleotide-binding</keyword>
<dbReference type="EMBL" id="DVGK01000090">
    <property type="protein sequence ID" value="HIR13842.1"/>
    <property type="molecule type" value="Genomic_DNA"/>
</dbReference>
<evidence type="ECO:0000256" key="5">
    <source>
        <dbReference type="PROSITE-ProRule" id="PRU00409"/>
    </source>
</evidence>
<dbReference type="SMART" id="SM01209">
    <property type="entry name" value="GARS_A"/>
    <property type="match status" value="1"/>
</dbReference>
<dbReference type="InterPro" id="IPR052032">
    <property type="entry name" value="ATP-dep_AA_Ligase"/>
</dbReference>